<organism evidence="2 3">
    <name type="scientific">Penicillium egyptiacum</name>
    <dbReference type="NCBI Taxonomy" id="1303716"/>
    <lineage>
        <taxon>Eukaryota</taxon>
        <taxon>Fungi</taxon>
        <taxon>Dikarya</taxon>
        <taxon>Ascomycota</taxon>
        <taxon>Pezizomycotina</taxon>
        <taxon>Eurotiomycetes</taxon>
        <taxon>Eurotiomycetidae</taxon>
        <taxon>Eurotiales</taxon>
        <taxon>Aspergillaceae</taxon>
        <taxon>Penicillium</taxon>
    </lineage>
</organism>
<evidence type="ECO:0000313" key="2">
    <source>
        <dbReference type="EMBL" id="CAG8888594.1"/>
    </source>
</evidence>
<feature type="region of interest" description="Disordered" evidence="1">
    <location>
        <begin position="629"/>
        <end position="653"/>
    </location>
</feature>
<feature type="compositionally biased region" description="Basic and acidic residues" evidence="1">
    <location>
        <begin position="7"/>
        <end position="17"/>
    </location>
</feature>
<dbReference type="AlphaFoldDB" id="A0A9W4K578"/>
<reference evidence="2" key="1">
    <citation type="submission" date="2021-07" db="EMBL/GenBank/DDBJ databases">
        <authorList>
            <person name="Branca A.L. A."/>
        </authorList>
    </citation>
    <scope>NUCLEOTIDE SEQUENCE</scope>
</reference>
<evidence type="ECO:0000256" key="1">
    <source>
        <dbReference type="SAM" id="MobiDB-lite"/>
    </source>
</evidence>
<dbReference type="PANTHER" id="PTHR34365">
    <property type="entry name" value="ENOLASE (DUF1399)"/>
    <property type="match status" value="1"/>
</dbReference>
<sequence length="719" mass="82276">MDVLTDEMSKEAPHKSEVIGQSSSERPPSYSDNQVEQPPLELPQLDLGSHLSSSTTVTRDQCIAHLKFLAVLADLRDTISSDDGLFGIHDADAERRQRYPDELNEARARIREKRWAVYTARAVDRYTKWWSIGLPQSRPMATIDDLESTDYENILICDTIVAWDTDNLPPLDILMVWHAHCLNPRNFLEDCIRYGKISTWVTGFPWEVIDRCINNHTMEYTVSEQAQRLFEQKLNIKWNNLHDPSTKQVNCTYCGRVNDVPWTKPDLGSPAQAFKYSHGYADDSFTEICVGCQRFIDHHRLKVAKFRKDLAATLYENLPMPGSFTNLQGIPKGSSIIKTTRGNLGDMLFATRIVQAVGKDLMDFTDGRVDRCKCIADLRYELSVKLWNKKILMKTHGVYLNSLRPGEKIQLRRMMSRYWENLGPFALDLVGAVIRQGTFVDKMDRIDWLHSPTVFDTMDRLIKKYEVFFRIMIENPGHMAVPTLDVDLAWHTHQLSPSRYYKYSTSKAPLGGKRTFIDHDDKVEEGKLSDGFAWTSKMYRRLTDGGVYSECTCWYCEATRTPDLYDRWITAGSVSRARAAADLLHDRPDVSSDPNKNPHISSHNAIRPTTKYYRCGLFRTMQEKRLISNYQKAARRAEKRGQRSDSKSSNSQGDPQYYMPYAFGYPIVMPFYAPYMMDPSINCHSYADNPACVNFTSADGNCCSGTCGKLFIHPAASIE</sequence>
<dbReference type="InterPro" id="IPR009836">
    <property type="entry name" value="GRDP-like"/>
</dbReference>
<feature type="compositionally biased region" description="Basic and acidic residues" evidence="1">
    <location>
        <begin position="635"/>
        <end position="646"/>
    </location>
</feature>
<dbReference type="OrthoDB" id="2684236at2759"/>
<dbReference type="EMBL" id="CAJVRC010000839">
    <property type="protein sequence ID" value="CAG8888594.1"/>
    <property type="molecule type" value="Genomic_DNA"/>
</dbReference>
<dbReference type="Pfam" id="PF07173">
    <property type="entry name" value="GRDP-like"/>
    <property type="match status" value="1"/>
</dbReference>
<proteinExistence type="predicted"/>
<gene>
    <name evidence="2" type="ORF">PEGY_LOCUS1690</name>
</gene>
<comment type="caution">
    <text evidence="2">The sequence shown here is derived from an EMBL/GenBank/DDBJ whole genome shotgun (WGS) entry which is preliminary data.</text>
</comment>
<evidence type="ECO:0000313" key="3">
    <source>
        <dbReference type="Proteomes" id="UP001154252"/>
    </source>
</evidence>
<dbReference type="PANTHER" id="PTHR34365:SF7">
    <property type="entry name" value="GLYCINE-RICH DOMAIN-CONTAINING PROTEIN 1"/>
    <property type="match status" value="1"/>
</dbReference>
<dbReference type="Proteomes" id="UP001154252">
    <property type="component" value="Unassembled WGS sequence"/>
</dbReference>
<evidence type="ECO:0008006" key="4">
    <source>
        <dbReference type="Google" id="ProtNLM"/>
    </source>
</evidence>
<feature type="compositionally biased region" description="Polar residues" evidence="1">
    <location>
        <begin position="19"/>
        <end position="35"/>
    </location>
</feature>
<protein>
    <recommendedName>
        <fullName evidence="4">Alpha-ketoglutarate-dependent sulfonate dioxygenase</fullName>
    </recommendedName>
</protein>
<accession>A0A9W4K578</accession>
<feature type="region of interest" description="Disordered" evidence="1">
    <location>
        <begin position="1"/>
        <end position="37"/>
    </location>
</feature>
<name>A0A9W4K578_9EURO</name>
<keyword evidence="3" id="KW-1185">Reference proteome</keyword>